<dbReference type="OrthoDB" id="680581at2"/>
<reference evidence="1 2" key="1">
    <citation type="journal article" date="2011" name="J. Microbiol.">
        <title>Gramella jeungdoensis sp. nov., isolated from a solar saltern in Korea.</title>
        <authorList>
            <person name="Joung Y."/>
            <person name="Kim H."/>
            <person name="Jang T."/>
            <person name="Ahn T.S."/>
            <person name="Joh K."/>
        </authorList>
    </citation>
    <scope>NUCLEOTIDE SEQUENCE [LARGE SCALE GENOMIC DNA]</scope>
    <source>
        <strain evidence="1 2">KCTC 23123</strain>
    </source>
</reference>
<comment type="caution">
    <text evidence="1">The sequence shown here is derived from an EMBL/GenBank/DDBJ whole genome shotgun (WGS) entry which is preliminary data.</text>
</comment>
<gene>
    <name evidence="1" type="ORF">E2488_07575</name>
</gene>
<dbReference type="Proteomes" id="UP000298517">
    <property type="component" value="Unassembled WGS sequence"/>
</dbReference>
<proteinExistence type="predicted"/>
<dbReference type="RefSeq" id="WP_134247732.1">
    <property type="nucleotide sequence ID" value="NZ_SNQI01000002.1"/>
</dbReference>
<sequence length="70" mass="8381">MRNLQKVLKEITELTFEIKKNYPELYQFLEENPLAIPSENNLEINKKVMQDYLESLKLLLAHHKETHSLK</sequence>
<evidence type="ECO:0000313" key="2">
    <source>
        <dbReference type="Proteomes" id="UP000298517"/>
    </source>
</evidence>
<dbReference type="EMBL" id="SNQI01000002">
    <property type="protein sequence ID" value="TEW75362.1"/>
    <property type="molecule type" value="Genomic_DNA"/>
</dbReference>
<evidence type="ECO:0000313" key="1">
    <source>
        <dbReference type="EMBL" id="TEW75362.1"/>
    </source>
</evidence>
<accession>A0A4Y8AVG8</accession>
<name>A0A4Y8AVG8_9FLAO</name>
<protein>
    <submittedName>
        <fullName evidence="1">Uncharacterized protein</fullName>
    </submittedName>
</protein>
<dbReference type="AlphaFoldDB" id="A0A4Y8AVG8"/>
<organism evidence="1 2">
    <name type="scientific">Gramella jeungdoensis</name>
    <dbReference type="NCBI Taxonomy" id="708091"/>
    <lineage>
        <taxon>Bacteria</taxon>
        <taxon>Pseudomonadati</taxon>
        <taxon>Bacteroidota</taxon>
        <taxon>Flavobacteriia</taxon>
        <taxon>Flavobacteriales</taxon>
        <taxon>Flavobacteriaceae</taxon>
        <taxon>Christiangramia</taxon>
    </lineage>
</organism>
<keyword evidence="2" id="KW-1185">Reference proteome</keyword>